<dbReference type="EMBL" id="DSID01000277">
    <property type="protein sequence ID" value="HEX70298.1"/>
    <property type="molecule type" value="Genomic_DNA"/>
</dbReference>
<reference evidence="2" key="1">
    <citation type="journal article" date="2020" name="mSystems">
        <title>Genome- and Community-Level Interaction Insights into Carbon Utilization and Element Cycling Functions of Hydrothermarchaeota in Hydrothermal Sediment.</title>
        <authorList>
            <person name="Zhou Z."/>
            <person name="Liu Y."/>
            <person name="Xu W."/>
            <person name="Pan J."/>
            <person name="Luo Z.H."/>
            <person name="Li M."/>
        </authorList>
    </citation>
    <scope>NUCLEOTIDE SEQUENCE [LARGE SCALE GENOMIC DNA]</scope>
    <source>
        <strain evidence="2">SpSt-192</strain>
    </source>
</reference>
<organism evidence="2">
    <name type="scientific">Thermorudis sp</name>
    <dbReference type="NCBI Taxonomy" id="1969470"/>
    <lineage>
        <taxon>Bacteria</taxon>
        <taxon>Pseudomonadati</taxon>
        <taxon>Thermomicrobiota</taxon>
        <taxon>Thermomicrobia</taxon>
        <taxon>Thermomicrobia incertae sedis</taxon>
        <taxon>Thermorudis</taxon>
    </lineage>
</organism>
<proteinExistence type="predicted"/>
<dbReference type="AlphaFoldDB" id="A0A7C3A8F5"/>
<accession>A0A7C3A8F5</accession>
<sequence>MEWSTVARRVLGLVVLGWSALLSWWAGWFAADPPRWLVPESVLDAAGLARWSIGYALLGALGARPLLFGRDDRRRWLLLAGLSLAGFLAWPLYLIVEAVIALRSVFLPLGVGTDGLPVPARPGCLILAIMSLGFALRAKRSWPRDAVAAPGSTVESEPL</sequence>
<feature type="transmembrane region" description="Helical" evidence="1">
    <location>
        <begin position="76"/>
        <end position="96"/>
    </location>
</feature>
<protein>
    <submittedName>
        <fullName evidence="2">Uncharacterized protein</fullName>
    </submittedName>
</protein>
<evidence type="ECO:0000256" key="1">
    <source>
        <dbReference type="SAM" id="Phobius"/>
    </source>
</evidence>
<feature type="transmembrane region" description="Helical" evidence="1">
    <location>
        <begin position="12"/>
        <end position="31"/>
    </location>
</feature>
<comment type="caution">
    <text evidence="2">The sequence shown here is derived from an EMBL/GenBank/DDBJ whole genome shotgun (WGS) entry which is preliminary data.</text>
</comment>
<keyword evidence="1" id="KW-0812">Transmembrane</keyword>
<evidence type="ECO:0000313" key="2">
    <source>
        <dbReference type="EMBL" id="HEX70298.1"/>
    </source>
</evidence>
<gene>
    <name evidence="2" type="ORF">ENP13_03530</name>
</gene>
<keyword evidence="1" id="KW-1133">Transmembrane helix</keyword>
<feature type="transmembrane region" description="Helical" evidence="1">
    <location>
        <begin position="116"/>
        <end position="136"/>
    </location>
</feature>
<feature type="transmembrane region" description="Helical" evidence="1">
    <location>
        <begin position="51"/>
        <end position="69"/>
    </location>
</feature>
<keyword evidence="1" id="KW-0472">Membrane</keyword>
<name>A0A7C3A8F5_9BACT</name>